<name>A0A0C9TDD4_PAXIN</name>
<gene>
    <name evidence="2" type="ORF">PAXINDRAFT_20615</name>
</gene>
<feature type="region of interest" description="Disordered" evidence="1">
    <location>
        <begin position="171"/>
        <end position="192"/>
    </location>
</feature>
<dbReference type="HOGENOM" id="CLU_024804_0_0_1"/>
<evidence type="ECO:0000313" key="2">
    <source>
        <dbReference type="EMBL" id="KIJ06177.1"/>
    </source>
</evidence>
<protein>
    <submittedName>
        <fullName evidence="2">Uncharacterized protein</fullName>
    </submittedName>
</protein>
<dbReference type="AlphaFoldDB" id="A0A0C9TDD4"/>
<evidence type="ECO:0000256" key="1">
    <source>
        <dbReference type="SAM" id="MobiDB-lite"/>
    </source>
</evidence>
<proteinExistence type="predicted"/>
<reference evidence="3" key="2">
    <citation type="submission" date="2015-01" db="EMBL/GenBank/DDBJ databases">
        <title>Evolutionary Origins and Diversification of the Mycorrhizal Mutualists.</title>
        <authorList>
            <consortium name="DOE Joint Genome Institute"/>
            <consortium name="Mycorrhizal Genomics Consortium"/>
            <person name="Kohler A."/>
            <person name="Kuo A."/>
            <person name="Nagy L.G."/>
            <person name="Floudas D."/>
            <person name="Copeland A."/>
            <person name="Barry K.W."/>
            <person name="Cichocki N."/>
            <person name="Veneault-Fourrey C."/>
            <person name="LaButti K."/>
            <person name="Lindquist E.A."/>
            <person name="Lipzen A."/>
            <person name="Lundell T."/>
            <person name="Morin E."/>
            <person name="Murat C."/>
            <person name="Riley R."/>
            <person name="Ohm R."/>
            <person name="Sun H."/>
            <person name="Tunlid A."/>
            <person name="Henrissat B."/>
            <person name="Grigoriev I.V."/>
            <person name="Hibbett D.S."/>
            <person name="Martin F."/>
        </authorList>
    </citation>
    <scope>NUCLEOTIDE SEQUENCE [LARGE SCALE GENOMIC DNA]</scope>
    <source>
        <strain evidence="3">ATCC 200175</strain>
    </source>
</reference>
<sequence>MSLDPEKNPFPSAGDDVDDWVNTPAFDFSCAQKAHDLARALVSYDSDFSDETNSLWSSSASDTSATTVESDPHEVSKLEAYFYYAGLGPKGTWPRLIHRDSPDEFEEPTGPEAFIRMMRLVHVPNGHYFAKDKLWERVRDWVAEFLIKQGISVSSVDFVRFTWLNTLEDREIESDEEEETVADERDEESDVDDGDIDAAYASIPAVKTVEYGDRYYTDPTIWIGVLPDTLNGTRAYELNQQIRASLNKLSVTKVDIAFRESITQPMVRNGPALYAPAETGDHLKEFIDNVSTALSLPICGRKTTMQGTLGPYFQHGNKLYAITARHNLFLANDGNAEYRYHPHGPKREVVVMGTPAFDNYQASIQARISNLNDTVDSLKKSIVTYTDRVARQIGLPDSQQMLTDFETELDKTNRRIAKLKKFFVTLSNKWSKLGDRVIGHVVWAPPIGVGVGPNRFTRDVCVVELYKSRFSHFVGNVLSLGPESDESDLKGLMYERIDVPSEFKYPDHGLLQLRGMLTAEQIESPNTLDTDGDRIRRVLRRGFMTNTTVGTLPRFMSFVRKYFTTGTLESLELAIFPHESQVGPFSKGGDSGALVVSAIGEFVGLITGGTNKGTDGSDITYATLFKYIWDLVLAEFPGANLYWDDIPAFLAAAAA</sequence>
<keyword evidence="3" id="KW-1185">Reference proteome</keyword>
<organism evidence="2 3">
    <name type="scientific">Paxillus involutus ATCC 200175</name>
    <dbReference type="NCBI Taxonomy" id="664439"/>
    <lineage>
        <taxon>Eukaryota</taxon>
        <taxon>Fungi</taxon>
        <taxon>Dikarya</taxon>
        <taxon>Basidiomycota</taxon>
        <taxon>Agaricomycotina</taxon>
        <taxon>Agaricomycetes</taxon>
        <taxon>Agaricomycetidae</taxon>
        <taxon>Boletales</taxon>
        <taxon>Paxilineae</taxon>
        <taxon>Paxillaceae</taxon>
        <taxon>Paxillus</taxon>
    </lineage>
</organism>
<accession>A0A0C9TDD4</accession>
<reference evidence="2 3" key="1">
    <citation type="submission" date="2014-06" db="EMBL/GenBank/DDBJ databases">
        <authorList>
            <consortium name="DOE Joint Genome Institute"/>
            <person name="Kuo A."/>
            <person name="Kohler A."/>
            <person name="Nagy L.G."/>
            <person name="Floudas D."/>
            <person name="Copeland A."/>
            <person name="Barry K.W."/>
            <person name="Cichocki N."/>
            <person name="Veneault-Fourrey C."/>
            <person name="LaButti K."/>
            <person name="Lindquist E.A."/>
            <person name="Lipzen A."/>
            <person name="Lundell T."/>
            <person name="Morin E."/>
            <person name="Murat C."/>
            <person name="Sun H."/>
            <person name="Tunlid A."/>
            <person name="Henrissat B."/>
            <person name="Grigoriev I.V."/>
            <person name="Hibbett D.S."/>
            <person name="Martin F."/>
            <person name="Nordberg H.P."/>
            <person name="Cantor M.N."/>
            <person name="Hua S.X."/>
        </authorList>
    </citation>
    <scope>NUCLEOTIDE SEQUENCE [LARGE SCALE GENOMIC DNA]</scope>
    <source>
        <strain evidence="2 3">ATCC 200175</strain>
    </source>
</reference>
<dbReference type="EMBL" id="KN820465">
    <property type="protein sequence ID" value="KIJ06177.1"/>
    <property type="molecule type" value="Genomic_DNA"/>
</dbReference>
<evidence type="ECO:0000313" key="3">
    <source>
        <dbReference type="Proteomes" id="UP000053647"/>
    </source>
</evidence>
<dbReference type="OrthoDB" id="5424209at2759"/>
<dbReference type="Proteomes" id="UP000053647">
    <property type="component" value="Unassembled WGS sequence"/>
</dbReference>